<dbReference type="PANTHER" id="PTHR16057">
    <property type="entry name" value="WINS1, 2 PROTEIN"/>
    <property type="match status" value="1"/>
</dbReference>
<sequence length="732" mass="83405">MIVSRLHLLIDRCVRRRHAVITLLLRTSLVNQLWILKDGTESDSFQVSREIKSWISEAGLDSASDQGQETTDADAAAAAASPQSKDHLCLERLVVDLVGLLGAKKNVHVQHLAGNILVQVSDSLVESGSPWDDFIRLLCDSLHLALVYSCPLPSPTGFEGSDIVSVVLKGEMKKANWCTVSGIFRVLRNILKRLGQEENEELIDVYLESVNSTLAKIPWSRVDTHFSNRHGHNGTLGSIGNSEEGTVFLGNFVQFLSTVVQQVRFPEDSDAFGTTHLILQKITELVPDLLRLCQPKLESQSGSSTSRYLVHKLLVLMIRLTYQSNIKCSILLSWLQYLQHHFQRFLQHTLNRNKPVQDNCLEGSPFFVSLTDRDVNETHSNHLKRLSVFLFLRCSLTLLYTSRHADKDCEFDCRKKGMEGVFKWIEQQVPGDTFLEHGTYSKKSVDFSTCFIQLFMHEDDLLFKVLLQLLSVPLAGEELLKGEERLLQDKEICVRISTLFNPVILFCIFLSELHYDHQVLLDYLISKDIGASCAEYLLSFKGMYFSKQLHKRGGFLLNSPLYFPGRCLRTVCDSWTLFVEFPFEENINDSSSKRRRLLVETPEVEQNQILHPQAFENAKECLLSLQNSIVRLHQKKLFPYNPEALLRRQFVKVSRALSTPRVILSGPKEGSDSKKGSFQIKFQTNCLTCRIVYLYKDDPTFLGCRWDINHRTLFSYLHNLNLKGIIGYVGQA</sequence>
<dbReference type="InterPro" id="IPR024875">
    <property type="entry name" value="Protein_Lines"/>
</dbReference>
<evidence type="ECO:0000313" key="4">
    <source>
        <dbReference type="Proteomes" id="UP000266723"/>
    </source>
</evidence>
<evidence type="ECO:0000313" key="3">
    <source>
        <dbReference type="EMBL" id="KAF3530755.1"/>
    </source>
</evidence>
<evidence type="ECO:0000259" key="1">
    <source>
        <dbReference type="Pfam" id="PF14694"/>
    </source>
</evidence>
<evidence type="ECO:0008006" key="5">
    <source>
        <dbReference type="Google" id="ProtNLM"/>
    </source>
</evidence>
<dbReference type="InterPro" id="IPR029415">
    <property type="entry name" value="Lines_C"/>
</dbReference>
<dbReference type="Pfam" id="PF14694">
    <property type="entry name" value="LINES_N"/>
    <property type="match status" value="1"/>
</dbReference>
<dbReference type="PANTHER" id="PTHR16057:SF1">
    <property type="entry name" value="PROTEIN LINES HOMOLOG 1"/>
    <property type="match status" value="1"/>
</dbReference>
<evidence type="ECO:0000259" key="2">
    <source>
        <dbReference type="Pfam" id="PF14695"/>
    </source>
</evidence>
<reference evidence="3 4" key="1">
    <citation type="journal article" date="2020" name="BMC Genomics">
        <title>Intraspecific diversification of the crop wild relative Brassica cretica Lam. using demographic model selection.</title>
        <authorList>
            <person name="Kioukis A."/>
            <person name="Michalopoulou V.A."/>
            <person name="Briers L."/>
            <person name="Pirintsos S."/>
            <person name="Studholme D.J."/>
            <person name="Pavlidis P."/>
            <person name="Sarris P.F."/>
        </authorList>
    </citation>
    <scope>NUCLEOTIDE SEQUENCE [LARGE SCALE GENOMIC DNA]</scope>
    <source>
        <strain evidence="4">cv. PFS-1207/04</strain>
    </source>
</reference>
<feature type="domain" description="Protein Lines C-terminal" evidence="2">
    <location>
        <begin position="618"/>
        <end position="648"/>
    </location>
</feature>
<accession>A0ABQ7BF50</accession>
<feature type="domain" description="Protein Lines N-terminal" evidence="1">
    <location>
        <begin position="434"/>
        <end position="528"/>
    </location>
</feature>
<gene>
    <name evidence="3" type="ORF">DY000_02040662</name>
</gene>
<proteinExistence type="predicted"/>
<protein>
    <recommendedName>
        <fullName evidence="5">Protein Lines C-terminal domain-containing protein</fullName>
    </recommendedName>
</protein>
<comment type="caution">
    <text evidence="3">The sequence shown here is derived from an EMBL/GenBank/DDBJ whole genome shotgun (WGS) entry which is preliminary data.</text>
</comment>
<organism evidence="3 4">
    <name type="scientific">Brassica cretica</name>
    <name type="common">Mustard</name>
    <dbReference type="NCBI Taxonomy" id="69181"/>
    <lineage>
        <taxon>Eukaryota</taxon>
        <taxon>Viridiplantae</taxon>
        <taxon>Streptophyta</taxon>
        <taxon>Embryophyta</taxon>
        <taxon>Tracheophyta</taxon>
        <taxon>Spermatophyta</taxon>
        <taxon>Magnoliopsida</taxon>
        <taxon>eudicotyledons</taxon>
        <taxon>Gunneridae</taxon>
        <taxon>Pentapetalae</taxon>
        <taxon>rosids</taxon>
        <taxon>malvids</taxon>
        <taxon>Brassicales</taxon>
        <taxon>Brassicaceae</taxon>
        <taxon>Brassiceae</taxon>
        <taxon>Brassica</taxon>
    </lineage>
</organism>
<dbReference type="InterPro" id="IPR032794">
    <property type="entry name" value="LINES_N"/>
</dbReference>
<name>A0ABQ7BF50_BRACR</name>
<keyword evidence="4" id="KW-1185">Reference proteome</keyword>
<dbReference type="EMBL" id="QGKV02001507">
    <property type="protein sequence ID" value="KAF3530755.1"/>
    <property type="molecule type" value="Genomic_DNA"/>
</dbReference>
<dbReference type="Proteomes" id="UP000266723">
    <property type="component" value="Unassembled WGS sequence"/>
</dbReference>
<dbReference type="Pfam" id="PF14695">
    <property type="entry name" value="LINES_C"/>
    <property type="match status" value="1"/>
</dbReference>